<organism evidence="4 5">
    <name type="scientific">Sphaerochaeta halotolerans</name>
    <dbReference type="NCBI Taxonomy" id="2293840"/>
    <lineage>
        <taxon>Bacteria</taxon>
        <taxon>Pseudomonadati</taxon>
        <taxon>Spirochaetota</taxon>
        <taxon>Spirochaetia</taxon>
        <taxon>Spirochaetales</taxon>
        <taxon>Sphaerochaetaceae</taxon>
        <taxon>Sphaerochaeta</taxon>
    </lineage>
</organism>
<comment type="caution">
    <text evidence="4">The sequence shown here is derived from an EMBL/GenBank/DDBJ whole genome shotgun (WGS) entry which is preliminary data.</text>
</comment>
<dbReference type="InterPro" id="IPR011152">
    <property type="entry name" value="Pesterase_MJ0912"/>
</dbReference>
<evidence type="ECO:0000313" key="5">
    <source>
        <dbReference type="Proteomes" id="UP000264002"/>
    </source>
</evidence>
<dbReference type="SUPFAM" id="SSF56300">
    <property type="entry name" value="Metallo-dependent phosphatases"/>
    <property type="match status" value="1"/>
</dbReference>
<gene>
    <name evidence="4" type="ORF">DYP60_08755</name>
</gene>
<dbReference type="GO" id="GO:0046872">
    <property type="term" value="F:metal ion binding"/>
    <property type="evidence" value="ECO:0007669"/>
    <property type="project" value="UniProtKB-KW"/>
</dbReference>
<dbReference type="InterPro" id="IPR029052">
    <property type="entry name" value="Metallo-depent_PP-like"/>
</dbReference>
<dbReference type="InterPro" id="IPR050126">
    <property type="entry name" value="Ap4A_hydrolase"/>
</dbReference>
<dbReference type="Pfam" id="PF12850">
    <property type="entry name" value="Metallophos_2"/>
    <property type="match status" value="1"/>
</dbReference>
<feature type="domain" description="Calcineurin-like phosphoesterase" evidence="3">
    <location>
        <begin position="28"/>
        <end position="225"/>
    </location>
</feature>
<dbReference type="GO" id="GO:0005737">
    <property type="term" value="C:cytoplasm"/>
    <property type="evidence" value="ECO:0007669"/>
    <property type="project" value="TreeGrafter"/>
</dbReference>
<dbReference type="GO" id="GO:0016791">
    <property type="term" value="F:phosphatase activity"/>
    <property type="evidence" value="ECO:0007669"/>
    <property type="project" value="TreeGrafter"/>
</dbReference>
<keyword evidence="2" id="KW-0479">Metal-binding</keyword>
<accession>A0A372MFS6</accession>
<dbReference type="EC" id="3.1.4.-" evidence="2"/>
<dbReference type="InterPro" id="IPR024654">
    <property type="entry name" value="Calcineurin-like_PHP_lpxH"/>
</dbReference>
<dbReference type="NCBIfam" id="TIGR00040">
    <property type="entry name" value="yfcE"/>
    <property type="match status" value="1"/>
</dbReference>
<proteinExistence type="inferred from homology"/>
<dbReference type="Gene3D" id="3.60.21.10">
    <property type="match status" value="1"/>
</dbReference>
<name>A0A372MFS6_9SPIR</name>
<evidence type="ECO:0000313" key="4">
    <source>
        <dbReference type="EMBL" id="RFU94594.1"/>
    </source>
</evidence>
<protein>
    <recommendedName>
        <fullName evidence="2">Phosphoesterase</fullName>
        <ecNumber evidence="2">3.1.4.-</ecNumber>
    </recommendedName>
</protein>
<comment type="similarity">
    <text evidence="1 2">Belongs to the metallophosphoesterase superfamily. YfcE family.</text>
</comment>
<dbReference type="PANTHER" id="PTHR42850">
    <property type="entry name" value="METALLOPHOSPHOESTERASE"/>
    <property type="match status" value="1"/>
</dbReference>
<dbReference type="AlphaFoldDB" id="A0A372MFS6"/>
<evidence type="ECO:0000259" key="3">
    <source>
        <dbReference type="Pfam" id="PF12850"/>
    </source>
</evidence>
<sequence length="271" mass="30700">MKTECSCGFIQIGHMVKFLQHFWEVATMRLAVLGDIHGNIRAFEAVLNDAKASKVDQVIFLGDLVVMGLDPQLCYDLLMEQKPLVMIKGNTDSSLENVKAFPVKNEHDAQILKLLKYTSIRMHQKAKEKLCNLPSVERLDIGGISLICCHGTPYDEDEGIAKDIPFSPALSKRLAEEKVELILSAHTHIPADFQRDGIRFINPGAVGYSFDGDVRPSYALVDIEDSHIRCIHRRVDYDINRYIMEVEHALEGFQLFGRLLYSLKHGKQMKM</sequence>
<dbReference type="PANTHER" id="PTHR42850:SF2">
    <property type="entry name" value="BLL5683 PROTEIN"/>
    <property type="match status" value="1"/>
</dbReference>
<dbReference type="PIRSF" id="PIRSF000883">
    <property type="entry name" value="Pesterase_MJ0912"/>
    <property type="match status" value="1"/>
</dbReference>
<dbReference type="InterPro" id="IPR000979">
    <property type="entry name" value="Phosphodiesterase_MJ0936/Vps29"/>
</dbReference>
<comment type="cofactor">
    <cofactor evidence="2">
        <name>a divalent metal cation</name>
        <dbReference type="ChEBI" id="CHEBI:60240"/>
    </cofactor>
</comment>
<dbReference type="Proteomes" id="UP000264002">
    <property type="component" value="Unassembled WGS sequence"/>
</dbReference>
<reference evidence="4 5" key="2">
    <citation type="submission" date="2018-09" db="EMBL/GenBank/DDBJ databases">
        <title>Genome of Sphaerochaeta halotolerans strain 4-11.</title>
        <authorList>
            <person name="Nazina T.N."/>
            <person name="Sokolova D.S."/>
        </authorList>
    </citation>
    <scope>NUCLEOTIDE SEQUENCE [LARGE SCALE GENOMIC DNA]</scope>
    <source>
        <strain evidence="4 5">4-11</strain>
    </source>
</reference>
<dbReference type="RefSeq" id="WP_117330628.1">
    <property type="nucleotide sequence ID" value="NZ_QUWK01000008.1"/>
</dbReference>
<reference evidence="5" key="1">
    <citation type="submission" date="2018-08" db="EMBL/GenBank/DDBJ databases">
        <authorList>
            <person name="Grouzdev D.S."/>
            <person name="Krutkina M.S."/>
        </authorList>
    </citation>
    <scope>NUCLEOTIDE SEQUENCE [LARGE SCALE GENOMIC DNA]</scope>
    <source>
        <strain evidence="5">4-11</strain>
    </source>
</reference>
<evidence type="ECO:0000256" key="2">
    <source>
        <dbReference type="RuleBase" id="RU362039"/>
    </source>
</evidence>
<keyword evidence="5" id="KW-1185">Reference proteome</keyword>
<dbReference type="EMBL" id="QUWK01000008">
    <property type="protein sequence ID" value="RFU94594.1"/>
    <property type="molecule type" value="Genomic_DNA"/>
</dbReference>
<evidence type="ECO:0000256" key="1">
    <source>
        <dbReference type="ARBA" id="ARBA00008950"/>
    </source>
</evidence>